<dbReference type="SUPFAM" id="SSF55961">
    <property type="entry name" value="Bet v1-like"/>
    <property type="match status" value="1"/>
</dbReference>
<name>A0ABN2PJX2_9MICO</name>
<proteinExistence type="inferred from homology"/>
<evidence type="ECO:0000256" key="1">
    <source>
        <dbReference type="ARBA" id="ARBA00006817"/>
    </source>
</evidence>
<sequence>MSAISGSIRKIDDAPHLVLTRQLDVSVHDAWRDLTESARLERWIGRWEGDPQTGSVTFFMTAEGEDIPGEAYAIETCEPPRRFAGTTASGWHLWFELAASDGKTTLAFGHRLNPTDDVGSIGPGWEYYLDRLVCAQAGVDCGSIVWDDYYPALQGEYERLVAAD</sequence>
<gene>
    <name evidence="3" type="ORF">GCM10009775_15170</name>
</gene>
<dbReference type="InterPro" id="IPR013538">
    <property type="entry name" value="ASHA1/2-like_C"/>
</dbReference>
<evidence type="ECO:0000313" key="3">
    <source>
        <dbReference type="EMBL" id="GAA1923790.1"/>
    </source>
</evidence>
<accession>A0ABN2PJX2</accession>
<feature type="domain" description="Activator of Hsp90 ATPase homologue 1/2-like C-terminal" evidence="2">
    <location>
        <begin position="25"/>
        <end position="133"/>
    </location>
</feature>
<comment type="caution">
    <text evidence="3">The sequence shown here is derived from an EMBL/GenBank/DDBJ whole genome shotgun (WGS) entry which is preliminary data.</text>
</comment>
<protein>
    <recommendedName>
        <fullName evidence="2">Activator of Hsp90 ATPase homologue 1/2-like C-terminal domain-containing protein</fullName>
    </recommendedName>
</protein>
<dbReference type="InterPro" id="IPR023393">
    <property type="entry name" value="START-like_dom_sf"/>
</dbReference>
<dbReference type="RefSeq" id="WP_248146862.1">
    <property type="nucleotide sequence ID" value="NZ_BAAAOF010000002.1"/>
</dbReference>
<reference evidence="3 4" key="1">
    <citation type="journal article" date="2019" name="Int. J. Syst. Evol. Microbiol.">
        <title>The Global Catalogue of Microorganisms (GCM) 10K type strain sequencing project: providing services to taxonomists for standard genome sequencing and annotation.</title>
        <authorList>
            <consortium name="The Broad Institute Genomics Platform"/>
            <consortium name="The Broad Institute Genome Sequencing Center for Infectious Disease"/>
            <person name="Wu L."/>
            <person name="Ma J."/>
        </authorList>
    </citation>
    <scope>NUCLEOTIDE SEQUENCE [LARGE SCALE GENOMIC DNA]</scope>
    <source>
        <strain evidence="3 4">JCM 14900</strain>
    </source>
</reference>
<dbReference type="Gene3D" id="3.30.530.20">
    <property type="match status" value="1"/>
</dbReference>
<dbReference type="EMBL" id="BAAAOF010000002">
    <property type="protein sequence ID" value="GAA1923790.1"/>
    <property type="molecule type" value="Genomic_DNA"/>
</dbReference>
<comment type="similarity">
    <text evidence="1">Belongs to the AHA1 family.</text>
</comment>
<keyword evidence="4" id="KW-1185">Reference proteome</keyword>
<evidence type="ECO:0000313" key="4">
    <source>
        <dbReference type="Proteomes" id="UP001501343"/>
    </source>
</evidence>
<organism evidence="3 4">
    <name type="scientific">Microbacterium aoyamense</name>
    <dbReference type="NCBI Taxonomy" id="344166"/>
    <lineage>
        <taxon>Bacteria</taxon>
        <taxon>Bacillati</taxon>
        <taxon>Actinomycetota</taxon>
        <taxon>Actinomycetes</taxon>
        <taxon>Micrococcales</taxon>
        <taxon>Microbacteriaceae</taxon>
        <taxon>Microbacterium</taxon>
    </lineage>
</organism>
<dbReference type="Proteomes" id="UP001501343">
    <property type="component" value="Unassembled WGS sequence"/>
</dbReference>
<dbReference type="Pfam" id="PF08327">
    <property type="entry name" value="AHSA1"/>
    <property type="match status" value="1"/>
</dbReference>
<evidence type="ECO:0000259" key="2">
    <source>
        <dbReference type="Pfam" id="PF08327"/>
    </source>
</evidence>